<accession>A0AAD3SRK4</accession>
<keyword evidence="2" id="KW-0812">Transmembrane</keyword>
<feature type="compositionally biased region" description="Acidic residues" evidence="1">
    <location>
        <begin position="170"/>
        <end position="179"/>
    </location>
</feature>
<evidence type="ECO:0000313" key="4">
    <source>
        <dbReference type="Proteomes" id="UP001279734"/>
    </source>
</evidence>
<feature type="transmembrane region" description="Helical" evidence="2">
    <location>
        <begin position="12"/>
        <end position="32"/>
    </location>
</feature>
<dbReference type="PANTHER" id="PTHR33640:SF3">
    <property type="entry name" value="DUF4408 DOMAIN-CONTAINING PROTEIN"/>
    <property type="match status" value="1"/>
</dbReference>
<evidence type="ECO:0000313" key="3">
    <source>
        <dbReference type="EMBL" id="GMH16193.1"/>
    </source>
</evidence>
<keyword evidence="4" id="KW-1185">Reference proteome</keyword>
<keyword evidence="2" id="KW-1133">Transmembrane helix</keyword>
<evidence type="ECO:0000256" key="2">
    <source>
        <dbReference type="SAM" id="Phobius"/>
    </source>
</evidence>
<proteinExistence type="predicted"/>
<gene>
    <name evidence="3" type="ORF">Nepgr_018034</name>
</gene>
<dbReference type="AlphaFoldDB" id="A0AAD3SRK4"/>
<feature type="transmembrane region" description="Helical" evidence="2">
    <location>
        <begin position="52"/>
        <end position="75"/>
    </location>
</feature>
<protein>
    <recommendedName>
        <fullName evidence="5">DUF4408 domain-containing protein</fullName>
    </recommendedName>
</protein>
<organism evidence="3 4">
    <name type="scientific">Nepenthes gracilis</name>
    <name type="common">Slender pitcher plant</name>
    <dbReference type="NCBI Taxonomy" id="150966"/>
    <lineage>
        <taxon>Eukaryota</taxon>
        <taxon>Viridiplantae</taxon>
        <taxon>Streptophyta</taxon>
        <taxon>Embryophyta</taxon>
        <taxon>Tracheophyta</taxon>
        <taxon>Spermatophyta</taxon>
        <taxon>Magnoliopsida</taxon>
        <taxon>eudicotyledons</taxon>
        <taxon>Gunneridae</taxon>
        <taxon>Pentapetalae</taxon>
        <taxon>Caryophyllales</taxon>
        <taxon>Nepenthaceae</taxon>
        <taxon>Nepenthes</taxon>
    </lineage>
</organism>
<keyword evidence="2" id="KW-0472">Membrane</keyword>
<feature type="region of interest" description="Disordered" evidence="1">
    <location>
        <begin position="157"/>
        <end position="180"/>
    </location>
</feature>
<dbReference type="PANTHER" id="PTHR33640">
    <property type="entry name" value="TRANSMEMBRANE PROTEIN"/>
    <property type="match status" value="1"/>
</dbReference>
<dbReference type="EMBL" id="BSYO01000016">
    <property type="protein sequence ID" value="GMH16193.1"/>
    <property type="molecule type" value="Genomic_DNA"/>
</dbReference>
<reference evidence="3" key="1">
    <citation type="submission" date="2023-05" db="EMBL/GenBank/DDBJ databases">
        <title>Nepenthes gracilis genome sequencing.</title>
        <authorList>
            <person name="Fukushima K."/>
        </authorList>
    </citation>
    <scope>NUCLEOTIDE SEQUENCE</scope>
    <source>
        <strain evidence="3">SING2019-196</strain>
    </source>
</reference>
<evidence type="ECO:0008006" key="5">
    <source>
        <dbReference type="Google" id="ProtNLM"/>
    </source>
</evidence>
<comment type="caution">
    <text evidence="3">The sequence shown here is derived from an EMBL/GenBank/DDBJ whole genome shotgun (WGS) entry which is preliminary data.</text>
</comment>
<sequence>MSRPQRFRKIANVLKTVEAWFFVLMLLSWSVSRSKNYFPAAVELSGVCFRRISVVLFTPHFAFIVGNVIILTLLIKSRQFSSHRNTAVGYIVSDFDYLNETQQQIPARDEWLAEAVFDDKRIVLTEMAVTNSAIRRTCRRTPSDEFKTEKVEKAHLRRSETEPRGKIESADGEPYDADVDGLSNDEFQRRVEAFIEKRQRFLKEESIPSLLFREDGFDIQRCNAPAATQI</sequence>
<feature type="compositionally biased region" description="Basic and acidic residues" evidence="1">
    <location>
        <begin position="157"/>
        <end position="169"/>
    </location>
</feature>
<dbReference type="Proteomes" id="UP001279734">
    <property type="component" value="Unassembled WGS sequence"/>
</dbReference>
<evidence type="ECO:0000256" key="1">
    <source>
        <dbReference type="SAM" id="MobiDB-lite"/>
    </source>
</evidence>
<name>A0AAD3SRK4_NEPGR</name>